<evidence type="ECO:0000256" key="3">
    <source>
        <dbReference type="RuleBase" id="RU003476"/>
    </source>
</evidence>
<dbReference type="PANTHER" id="PTHR11839:SF18">
    <property type="entry name" value="NUDIX HYDROLASE DOMAIN-CONTAINING PROTEIN"/>
    <property type="match status" value="1"/>
</dbReference>
<dbReference type="Gene3D" id="3.90.79.10">
    <property type="entry name" value="Nucleoside Triphosphate Pyrophosphohydrolase"/>
    <property type="match status" value="1"/>
</dbReference>
<dbReference type="PROSITE" id="PS00893">
    <property type="entry name" value="NUDIX_BOX"/>
    <property type="match status" value="1"/>
</dbReference>
<dbReference type="InterPro" id="IPR020476">
    <property type="entry name" value="Nudix_hydrolase"/>
</dbReference>
<gene>
    <name evidence="5" type="ORF">JBW_02423</name>
</gene>
<reference evidence="5 6" key="1">
    <citation type="journal article" date="2015" name="Genome Announc.">
        <title>Complete Genome Sequence of Pelosinus fermentans JBW45, a Member of a Remarkably Competitive Group of Negativicutes in the Firmicutes Phylum.</title>
        <authorList>
            <person name="De Leon K.B."/>
            <person name="Utturkar S.M."/>
            <person name="Camilleri L.B."/>
            <person name="Elias D.A."/>
            <person name="Arkin A.P."/>
            <person name="Fields M.W."/>
            <person name="Brown S.D."/>
            <person name="Wall J.D."/>
        </authorList>
    </citation>
    <scope>NUCLEOTIDE SEQUENCE [LARGE SCALE GENOMIC DNA]</scope>
    <source>
        <strain evidence="5 6">JBW45</strain>
    </source>
</reference>
<name>I9DLT5_9FIRM</name>
<evidence type="ECO:0000256" key="2">
    <source>
        <dbReference type="ARBA" id="ARBA00022801"/>
    </source>
</evidence>
<dbReference type="SUPFAM" id="SSF55811">
    <property type="entry name" value="Nudix"/>
    <property type="match status" value="1"/>
</dbReference>
<dbReference type="Pfam" id="PF00293">
    <property type="entry name" value="NUDIX"/>
    <property type="match status" value="1"/>
</dbReference>
<evidence type="ECO:0000259" key="4">
    <source>
        <dbReference type="PROSITE" id="PS51462"/>
    </source>
</evidence>
<dbReference type="HOGENOM" id="CLU_062658_5_1_9"/>
<dbReference type="GO" id="GO:0019693">
    <property type="term" value="P:ribose phosphate metabolic process"/>
    <property type="evidence" value="ECO:0007669"/>
    <property type="project" value="TreeGrafter"/>
</dbReference>
<proteinExistence type="inferred from homology"/>
<dbReference type="Proteomes" id="UP000005361">
    <property type="component" value="Chromosome"/>
</dbReference>
<comment type="similarity">
    <text evidence="3">Belongs to the Nudix hydrolase family.</text>
</comment>
<reference evidence="6" key="2">
    <citation type="submission" date="2015-02" db="EMBL/GenBank/DDBJ databases">
        <title>Complete Genome Sequence of Pelosinus fermentans JBW45.</title>
        <authorList>
            <person name="De Leon K.B."/>
            <person name="Utturkar S.M."/>
            <person name="Camilleri L.B."/>
            <person name="Arkin A.P."/>
            <person name="Fields M.W."/>
            <person name="Brown S.D."/>
            <person name="Wall J.D."/>
        </authorList>
    </citation>
    <scope>NUCLEOTIDE SEQUENCE [LARGE SCALE GENOMIC DNA]</scope>
    <source>
        <strain evidence="6">JBW45</strain>
    </source>
</reference>
<evidence type="ECO:0000313" key="5">
    <source>
        <dbReference type="EMBL" id="AJQ27768.1"/>
    </source>
</evidence>
<comment type="cofactor">
    <cofactor evidence="1">
        <name>Mg(2+)</name>
        <dbReference type="ChEBI" id="CHEBI:18420"/>
    </cofactor>
</comment>
<feature type="domain" description="Nudix hydrolase" evidence="4">
    <location>
        <begin position="40"/>
        <end position="169"/>
    </location>
</feature>
<dbReference type="InterPro" id="IPR015797">
    <property type="entry name" value="NUDIX_hydrolase-like_dom_sf"/>
</dbReference>
<dbReference type="GO" id="GO:0005829">
    <property type="term" value="C:cytosol"/>
    <property type="evidence" value="ECO:0007669"/>
    <property type="project" value="TreeGrafter"/>
</dbReference>
<dbReference type="KEGG" id="pft:JBW_02423"/>
<dbReference type="GO" id="GO:0006753">
    <property type="term" value="P:nucleoside phosphate metabolic process"/>
    <property type="evidence" value="ECO:0007669"/>
    <property type="project" value="TreeGrafter"/>
</dbReference>
<dbReference type="PRINTS" id="PR00502">
    <property type="entry name" value="NUDIXFAMILY"/>
</dbReference>
<evidence type="ECO:0000313" key="6">
    <source>
        <dbReference type="Proteomes" id="UP000005361"/>
    </source>
</evidence>
<dbReference type="GO" id="GO:0016462">
    <property type="term" value="F:pyrophosphatase activity"/>
    <property type="evidence" value="ECO:0007669"/>
    <property type="project" value="UniProtKB-ARBA"/>
</dbReference>
<dbReference type="PANTHER" id="PTHR11839">
    <property type="entry name" value="UDP/ADP-SUGAR PYROPHOSPHATASE"/>
    <property type="match status" value="1"/>
</dbReference>
<dbReference type="RefSeq" id="WP_007953457.1">
    <property type="nucleotide sequence ID" value="NZ_CP010978.1"/>
</dbReference>
<keyword evidence="2 3" id="KW-0378">Hydrolase</keyword>
<dbReference type="STRING" id="1192197.JBW_02423"/>
<evidence type="ECO:0000256" key="1">
    <source>
        <dbReference type="ARBA" id="ARBA00001946"/>
    </source>
</evidence>
<organism evidence="5 6">
    <name type="scientific">Pelosinus fermentans JBW45</name>
    <dbReference type="NCBI Taxonomy" id="1192197"/>
    <lineage>
        <taxon>Bacteria</taxon>
        <taxon>Bacillati</taxon>
        <taxon>Bacillota</taxon>
        <taxon>Negativicutes</taxon>
        <taxon>Selenomonadales</taxon>
        <taxon>Sporomusaceae</taxon>
        <taxon>Pelosinus</taxon>
    </lineage>
</organism>
<sequence length="175" mass="19502">MSNLIEKSLASKVVFKGNLLNVFSDQVELPNGKKASREYIKHPGAVAVVPITQEGNIVLVRQYRYPIGKLLLEVPAGKLDQGEQPDECALRELEEETGYVAKNIKKIASIYTTPGFTDEIIHLYRAEDLILSKPSPDEDEFLDVEIYTKEKIKEMIADGRINDAKSMLALLLAGI</sequence>
<dbReference type="InterPro" id="IPR000086">
    <property type="entry name" value="NUDIX_hydrolase_dom"/>
</dbReference>
<dbReference type="AlphaFoldDB" id="I9DLT5"/>
<accession>I9DLT5</accession>
<dbReference type="InterPro" id="IPR020084">
    <property type="entry name" value="NUDIX_hydrolase_CS"/>
</dbReference>
<dbReference type="FunFam" id="3.90.79.10:FF:000024">
    <property type="entry name" value="ADP-ribose pyrophosphatase"/>
    <property type="match status" value="1"/>
</dbReference>
<dbReference type="OrthoDB" id="9806150at2"/>
<protein>
    <submittedName>
        <fullName evidence="5">NUDIX hydrolase</fullName>
    </submittedName>
</protein>
<dbReference type="EMBL" id="CP010978">
    <property type="protein sequence ID" value="AJQ27768.1"/>
    <property type="molecule type" value="Genomic_DNA"/>
</dbReference>
<dbReference type="CDD" id="cd03424">
    <property type="entry name" value="NUDIX_ADPRase_Nudt5_UGPPase_Nudt14"/>
    <property type="match status" value="1"/>
</dbReference>
<dbReference type="PROSITE" id="PS51462">
    <property type="entry name" value="NUDIX"/>
    <property type="match status" value="1"/>
</dbReference>